<dbReference type="PROSITE" id="PS50250">
    <property type="entry name" value="PCI"/>
    <property type="match status" value="1"/>
</dbReference>
<name>A0A109UW73_9SACH</name>
<keyword evidence="4" id="KW-1185">Reference proteome</keyword>
<dbReference type="Proteomes" id="UP000243052">
    <property type="component" value="Chromosome ii"/>
</dbReference>
<evidence type="ECO:0000313" key="4">
    <source>
        <dbReference type="Proteomes" id="UP000243052"/>
    </source>
</evidence>
<feature type="domain" description="PCI" evidence="2">
    <location>
        <begin position="301"/>
        <end position="478"/>
    </location>
</feature>
<dbReference type="OrthoDB" id="4047547at2759"/>
<protein>
    <submittedName>
        <fullName evidence="3">HBL279Wp</fullName>
    </submittedName>
</protein>
<dbReference type="InterPro" id="IPR000717">
    <property type="entry name" value="PCI_dom"/>
</dbReference>
<gene>
    <name evidence="3" type="ORF">AW171_hschr2132</name>
</gene>
<dbReference type="InterPro" id="IPR050871">
    <property type="entry name" value="26S_Proteasome/COP9_Components"/>
</dbReference>
<dbReference type="STRING" id="45286.A0A109UW73"/>
<accession>A0A109UW73</accession>
<organism evidence="3 4">
    <name type="scientific">Eremothecium sinecaudum</name>
    <dbReference type="NCBI Taxonomy" id="45286"/>
    <lineage>
        <taxon>Eukaryota</taxon>
        <taxon>Fungi</taxon>
        <taxon>Dikarya</taxon>
        <taxon>Ascomycota</taxon>
        <taxon>Saccharomycotina</taxon>
        <taxon>Saccharomycetes</taxon>
        <taxon>Saccharomycetales</taxon>
        <taxon>Saccharomycetaceae</taxon>
        <taxon>Eremothecium</taxon>
    </lineage>
</organism>
<dbReference type="AlphaFoldDB" id="A0A109UW73"/>
<dbReference type="GeneID" id="28721765"/>
<evidence type="ECO:0000313" key="3">
    <source>
        <dbReference type="EMBL" id="AMD18623.1"/>
    </source>
</evidence>
<evidence type="ECO:0000259" key="2">
    <source>
        <dbReference type="PROSITE" id="PS50250"/>
    </source>
</evidence>
<feature type="compositionally biased region" description="Acidic residues" evidence="1">
    <location>
        <begin position="18"/>
        <end position="41"/>
    </location>
</feature>
<feature type="region of interest" description="Disordered" evidence="1">
    <location>
        <begin position="18"/>
        <end position="44"/>
    </location>
</feature>
<dbReference type="EMBL" id="CP014242">
    <property type="protein sequence ID" value="AMD18623.1"/>
    <property type="molecule type" value="Genomic_DNA"/>
</dbReference>
<sequence>MSDEYDEYMVSEAEMEYAELDEDSDEEMGAYEEEDEVVLDDADSKAPNGDQGGCYIERMYFEAKAFKENNMFAEAIQNFETLANSGDVNWTFKALKQLVKSWYLMKTYTVQEKAGKELELSFNRLVRHAIGQQAELGLKYVKKSLISITRRIVPSNSEDFLFDEVANIDIETVKLHLRLLETLQELPAEYNELGALVQELYLENTAWSERLTTGQISSGMHNVFEHAYPKTPGILLLHLQCYITQFLTKGMVPMEQFGRVIFEMQAMVEHSLSLSQQPQAMIIVNFAMCIEDMHAERYESLRQHFWECFQNLEEMGTKKERFSELTLCGLILVDMTLLRSSVAENNDVNPFELEQIRIMGESATVAQLRRLYNDFKNLDFPRLACSLSCLDRFKICLGPLILRLCQLARTRKLWEEIAPLYTCICFNEIQKRLAIGNEQVTHDQLVSLLLQQAMSNKKNIYFKLDLTREYVYFGEEHKVPLTCTPRALVTQAASSQRNECSASNRRNSAQFKALLSNAAAFRSDQSDKPIGRIGQKNEQDTELMEWADDIGIYDVQTNTDHEKFTCLEFMDQLSENRKNIQESDASPQQQPYTEYQGLLAFVQEII</sequence>
<dbReference type="PANTHER" id="PTHR10678">
    <property type="entry name" value="26S PROTEASOME NON-ATPASE REGULATORY SUBUNIT 11/COP9 SIGNALOSOME COMPLEX SUBUNIT 2"/>
    <property type="match status" value="1"/>
</dbReference>
<evidence type="ECO:0000256" key="1">
    <source>
        <dbReference type="SAM" id="MobiDB-lite"/>
    </source>
</evidence>
<reference evidence="3 4" key="1">
    <citation type="submission" date="2016-01" db="EMBL/GenBank/DDBJ databases">
        <title>Genome sequence of the yeast Holleya sinecauda.</title>
        <authorList>
            <person name="Dietrich F.S."/>
        </authorList>
    </citation>
    <scope>NUCLEOTIDE SEQUENCE [LARGE SCALE GENOMIC DNA]</scope>
    <source>
        <strain evidence="3 4">ATCC 58844</strain>
    </source>
</reference>
<dbReference type="RefSeq" id="XP_017985619.1">
    <property type="nucleotide sequence ID" value="XM_018130285.1"/>
</dbReference>
<proteinExistence type="predicted"/>